<comment type="similarity">
    <text evidence="2">Belongs to the EccB family.</text>
</comment>
<geneLocation type="plasmid" evidence="13">
    <name>pmyc1</name>
</geneLocation>
<dbReference type="InterPro" id="IPR042485">
    <property type="entry name" value="T7SS_EccB_R3"/>
</dbReference>
<dbReference type="KEGG" id="madi:A7U43_28325"/>
<protein>
    <submittedName>
        <fullName evidence="12">Type VII secretion protein EccB</fullName>
    </submittedName>
</protein>
<dbReference type="NCBIfam" id="TIGR03919">
    <property type="entry name" value="T7SS_EccB"/>
    <property type="match status" value="1"/>
</dbReference>
<evidence type="ECO:0000256" key="5">
    <source>
        <dbReference type="ARBA" id="ARBA00022741"/>
    </source>
</evidence>
<dbReference type="PANTHER" id="PTHR40765">
    <property type="entry name" value="ESX-2 SECRETION SYSTEM ATPASE ECCB2"/>
    <property type="match status" value="1"/>
</dbReference>
<feature type="region of interest" description="Disordered" evidence="10">
    <location>
        <begin position="1"/>
        <end position="27"/>
    </location>
</feature>
<keyword evidence="8 11" id="KW-1133">Transmembrane helix</keyword>
<feature type="transmembrane region" description="Helical" evidence="11">
    <location>
        <begin position="68"/>
        <end position="89"/>
    </location>
</feature>
<dbReference type="GO" id="GO:0005524">
    <property type="term" value="F:ATP binding"/>
    <property type="evidence" value="ECO:0007669"/>
    <property type="project" value="UniProtKB-KW"/>
</dbReference>
<dbReference type="GO" id="GO:0005576">
    <property type="term" value="C:extracellular region"/>
    <property type="evidence" value="ECO:0007669"/>
    <property type="project" value="TreeGrafter"/>
</dbReference>
<evidence type="ECO:0000313" key="13">
    <source>
        <dbReference type="Proteomes" id="UP000077143"/>
    </source>
</evidence>
<keyword evidence="7" id="KW-0067">ATP-binding</keyword>
<name>A0A172UWI8_9MYCO</name>
<dbReference type="Proteomes" id="UP000077143">
    <property type="component" value="Plasmid pMYC1"/>
</dbReference>
<evidence type="ECO:0000256" key="10">
    <source>
        <dbReference type="SAM" id="MobiDB-lite"/>
    </source>
</evidence>
<dbReference type="Gene3D" id="3.30.2390.20">
    <property type="entry name" value="Type VII secretion system EccB, repeat 1 domain"/>
    <property type="match status" value="1"/>
</dbReference>
<dbReference type="PANTHER" id="PTHR40765:SF2">
    <property type="entry name" value="ESX-2 SECRETION SYSTEM ATPASE ECCB2"/>
    <property type="match status" value="1"/>
</dbReference>
<organism evidence="12 13">
    <name type="scientific">Mycobacterium adipatum</name>
    <dbReference type="NCBI Taxonomy" id="1682113"/>
    <lineage>
        <taxon>Bacteria</taxon>
        <taxon>Bacillati</taxon>
        <taxon>Actinomycetota</taxon>
        <taxon>Actinomycetes</taxon>
        <taxon>Mycobacteriales</taxon>
        <taxon>Mycobacteriaceae</taxon>
        <taxon>Mycobacterium</taxon>
    </lineage>
</organism>
<evidence type="ECO:0000256" key="1">
    <source>
        <dbReference type="ARBA" id="ARBA00004162"/>
    </source>
</evidence>
<dbReference type="Gene3D" id="2.40.50.910">
    <property type="entry name" value="Type VII secretion system EccB, repeat 3 domain"/>
    <property type="match status" value="1"/>
</dbReference>
<keyword evidence="4 11" id="KW-0812">Transmembrane</keyword>
<keyword evidence="9 11" id="KW-0472">Membrane</keyword>
<dbReference type="RefSeq" id="WP_068004175.1">
    <property type="nucleotide sequence ID" value="NZ_CP015597.1"/>
</dbReference>
<keyword evidence="6" id="KW-0378">Hydrolase</keyword>
<evidence type="ECO:0000256" key="11">
    <source>
        <dbReference type="SAM" id="Phobius"/>
    </source>
</evidence>
<evidence type="ECO:0000256" key="7">
    <source>
        <dbReference type="ARBA" id="ARBA00022840"/>
    </source>
</evidence>
<dbReference type="InterPro" id="IPR007795">
    <property type="entry name" value="T7SS_EccB"/>
</dbReference>
<keyword evidence="13" id="KW-1185">Reference proteome</keyword>
<dbReference type="InterPro" id="IPR044857">
    <property type="entry name" value="T7SS_EccB_R1"/>
</dbReference>
<reference evidence="12 13" key="1">
    <citation type="submission" date="2016-05" db="EMBL/GenBank/DDBJ databases">
        <title>Complete genome sequence of a phthalic acid esters degrading Mycobacterium sp. YC-RL4.</title>
        <authorList>
            <person name="Ren L."/>
            <person name="Fan S."/>
            <person name="Ruth N."/>
            <person name="Jia Y."/>
            <person name="Wang J."/>
            <person name="Qiao C."/>
        </authorList>
    </citation>
    <scope>NUCLEOTIDE SEQUENCE [LARGE SCALE GENOMIC DNA]</scope>
    <source>
        <strain evidence="12 13">YC-RL4</strain>
        <plasmid evidence="13">pmyc1</plasmid>
    </source>
</reference>
<sequence length="506" mass="53536">MTTPLQPRRGFKSKSAEPGPTSQRTRPWGFVTKHQISGWRFLIRRISNGVALRDTRMLTDPLRRQGRALSVGLMLGVILLAGAFILSILRPAGTSGGQAILAERSTNALYVRIDDELHPVLNLASARLIVGKPENPTVVKPSEIDKFPLGNTLGIPNAPSRMEQNPTRDARWMVCDAVGGPDAGTTIISGDPVPGPGHATPMQDNAAVLATDNGDQSTWLIWGNKRSEIDLNNAAVTAAVGINVDTPNPRTIDRSLLNLIPESPPLAVPFIANAGDPPRFPWPVAGQQAPLIGSVVVDRDENNQLRYYVVTAEGIQPISPVIAAILRANDAYGLVEPPALTPDQIAKAPKAEPVPVEDYPTDALQIIDPTTDPVSCGQWVKLDGAPTSSLTLLVGQSLPVAEDTKPVTLTGAGPTSAQRAILPKGRGFYVQVTGQQPESATKESTFWVSDLGVRYGLEAPSTPGGAGGGPAESLGMTAEPLPIPWSLLSLFAPGPTLSKDDALVAH</sequence>
<dbReference type="GO" id="GO:0016787">
    <property type="term" value="F:hydrolase activity"/>
    <property type="evidence" value="ECO:0007669"/>
    <property type="project" value="UniProtKB-KW"/>
</dbReference>
<evidence type="ECO:0000256" key="8">
    <source>
        <dbReference type="ARBA" id="ARBA00022989"/>
    </source>
</evidence>
<evidence type="ECO:0000256" key="6">
    <source>
        <dbReference type="ARBA" id="ARBA00022801"/>
    </source>
</evidence>
<dbReference type="AlphaFoldDB" id="A0A172UWI8"/>
<comment type="subcellular location">
    <subcellularLocation>
        <location evidence="1">Cell membrane</location>
        <topology evidence="1">Single-pass membrane protein</topology>
    </subcellularLocation>
</comment>
<accession>A0A172UWI8</accession>
<dbReference type="OrthoDB" id="3847604at2"/>
<dbReference type="EMBL" id="CP015597">
    <property type="protein sequence ID" value="ANE83426.1"/>
    <property type="molecule type" value="Genomic_DNA"/>
</dbReference>
<evidence type="ECO:0000313" key="12">
    <source>
        <dbReference type="EMBL" id="ANE83426.1"/>
    </source>
</evidence>
<evidence type="ECO:0000256" key="9">
    <source>
        <dbReference type="ARBA" id="ARBA00023136"/>
    </source>
</evidence>
<gene>
    <name evidence="12" type="ORF">A7U43_28325</name>
</gene>
<dbReference type="GO" id="GO:0005886">
    <property type="term" value="C:plasma membrane"/>
    <property type="evidence" value="ECO:0007669"/>
    <property type="project" value="UniProtKB-SubCell"/>
</dbReference>
<dbReference type="Pfam" id="PF05108">
    <property type="entry name" value="T7SS_ESX1_EccB"/>
    <property type="match status" value="1"/>
</dbReference>
<proteinExistence type="inferred from homology"/>
<evidence type="ECO:0000256" key="4">
    <source>
        <dbReference type="ARBA" id="ARBA00022692"/>
    </source>
</evidence>
<evidence type="ECO:0000256" key="2">
    <source>
        <dbReference type="ARBA" id="ARBA00008149"/>
    </source>
</evidence>
<keyword evidence="3" id="KW-1003">Cell membrane</keyword>
<keyword evidence="5" id="KW-0547">Nucleotide-binding</keyword>
<keyword evidence="12" id="KW-0614">Plasmid</keyword>
<evidence type="ECO:0000256" key="3">
    <source>
        <dbReference type="ARBA" id="ARBA00022475"/>
    </source>
</evidence>